<sequence length="141" mass="15136">MEVAAVAPEETAADTERYFACCSWSSAASASASPERSGGWIRRRRSQAGGPAPWTASRWGRTGERSGWLGHGSGGVSSSASGRRARRDDEKAAGSASSAWMASRRAAFEVYLMVWSVRRTSCEAPSGTPVRKEYLTASRQE</sequence>
<gene>
    <name evidence="2" type="ORF">EJB05_24841</name>
</gene>
<accession>A0A5J9VBM4</accession>
<proteinExistence type="predicted"/>
<keyword evidence="3" id="KW-1185">Reference proteome</keyword>
<evidence type="ECO:0000313" key="3">
    <source>
        <dbReference type="Proteomes" id="UP000324897"/>
    </source>
</evidence>
<name>A0A5J9VBM4_9POAL</name>
<feature type="non-terminal residue" evidence="2">
    <location>
        <position position="141"/>
    </location>
</feature>
<reference evidence="2 3" key="1">
    <citation type="journal article" date="2019" name="Sci. Rep.">
        <title>A high-quality genome of Eragrostis curvula grass provides insights into Poaceae evolution and supports new strategies to enhance forage quality.</title>
        <authorList>
            <person name="Carballo J."/>
            <person name="Santos B.A.C.M."/>
            <person name="Zappacosta D."/>
            <person name="Garbus I."/>
            <person name="Selva J.P."/>
            <person name="Gallo C.A."/>
            <person name="Diaz A."/>
            <person name="Albertini E."/>
            <person name="Caccamo M."/>
            <person name="Echenique V."/>
        </authorList>
    </citation>
    <scope>NUCLEOTIDE SEQUENCE [LARGE SCALE GENOMIC DNA]</scope>
    <source>
        <strain evidence="3">cv. Victoria</strain>
        <tissue evidence="2">Leaf</tissue>
    </source>
</reference>
<feature type="non-terminal residue" evidence="2">
    <location>
        <position position="1"/>
    </location>
</feature>
<evidence type="ECO:0000313" key="2">
    <source>
        <dbReference type="EMBL" id="TVU33058.1"/>
    </source>
</evidence>
<comment type="caution">
    <text evidence="2">The sequence shown here is derived from an EMBL/GenBank/DDBJ whole genome shotgun (WGS) entry which is preliminary data.</text>
</comment>
<dbReference type="AlphaFoldDB" id="A0A5J9VBM4"/>
<feature type="region of interest" description="Disordered" evidence="1">
    <location>
        <begin position="25"/>
        <end position="97"/>
    </location>
</feature>
<protein>
    <submittedName>
        <fullName evidence="2">Uncharacterized protein</fullName>
    </submittedName>
</protein>
<dbReference type="Proteomes" id="UP000324897">
    <property type="component" value="Chromosome 1"/>
</dbReference>
<dbReference type="Gramene" id="TVU33058">
    <property type="protein sequence ID" value="TVU33058"/>
    <property type="gene ID" value="EJB05_24841"/>
</dbReference>
<organism evidence="2 3">
    <name type="scientific">Eragrostis curvula</name>
    <name type="common">weeping love grass</name>
    <dbReference type="NCBI Taxonomy" id="38414"/>
    <lineage>
        <taxon>Eukaryota</taxon>
        <taxon>Viridiplantae</taxon>
        <taxon>Streptophyta</taxon>
        <taxon>Embryophyta</taxon>
        <taxon>Tracheophyta</taxon>
        <taxon>Spermatophyta</taxon>
        <taxon>Magnoliopsida</taxon>
        <taxon>Liliopsida</taxon>
        <taxon>Poales</taxon>
        <taxon>Poaceae</taxon>
        <taxon>PACMAD clade</taxon>
        <taxon>Chloridoideae</taxon>
        <taxon>Eragrostideae</taxon>
        <taxon>Eragrostidinae</taxon>
        <taxon>Eragrostis</taxon>
    </lineage>
</organism>
<dbReference type="EMBL" id="RWGY01000011">
    <property type="protein sequence ID" value="TVU33058.1"/>
    <property type="molecule type" value="Genomic_DNA"/>
</dbReference>
<evidence type="ECO:0000256" key="1">
    <source>
        <dbReference type="SAM" id="MobiDB-lite"/>
    </source>
</evidence>